<evidence type="ECO:0000256" key="1">
    <source>
        <dbReference type="SAM" id="SignalP"/>
    </source>
</evidence>
<keyword evidence="1" id="KW-0732">Signal</keyword>
<sequence>MKFATVLALALPAVAVAQVLQPRSHHVDPKDYFLTFSKQPLVTPATEAAPAPTGTAPSLMEICEEEAGSYADVCGRCLHRCENSSVPDQCFYSTFMTINMIQSQCWQHGGQDCRNRAVSQVCGN</sequence>
<evidence type="ECO:0000313" key="2">
    <source>
        <dbReference type="EMBL" id="RYP06911.1"/>
    </source>
</evidence>
<dbReference type="AlphaFoldDB" id="A0A4Q4TIS6"/>
<keyword evidence="3" id="KW-1185">Reference proteome</keyword>
<protein>
    <submittedName>
        <fullName evidence="2">Uncharacterized protein</fullName>
    </submittedName>
</protein>
<accession>A0A4Q4TIS6</accession>
<dbReference type="Proteomes" id="UP000293360">
    <property type="component" value="Unassembled WGS sequence"/>
</dbReference>
<comment type="caution">
    <text evidence="2">The sequence shown here is derived from an EMBL/GenBank/DDBJ whole genome shotgun (WGS) entry which is preliminary data.</text>
</comment>
<proteinExistence type="predicted"/>
<dbReference type="OrthoDB" id="2281372at2759"/>
<dbReference type="EMBL" id="QJNU01000112">
    <property type="protein sequence ID" value="RYP06911.1"/>
    <property type="molecule type" value="Genomic_DNA"/>
</dbReference>
<feature type="chain" id="PRO_5020327137" evidence="1">
    <location>
        <begin position="18"/>
        <end position="124"/>
    </location>
</feature>
<dbReference type="STRING" id="155417.A0A4Q4TIS6"/>
<evidence type="ECO:0000313" key="3">
    <source>
        <dbReference type="Proteomes" id="UP000293360"/>
    </source>
</evidence>
<feature type="signal peptide" evidence="1">
    <location>
        <begin position="1"/>
        <end position="17"/>
    </location>
</feature>
<reference evidence="2 3" key="1">
    <citation type="submission" date="2018-06" db="EMBL/GenBank/DDBJ databases">
        <title>Complete Genomes of Monosporascus.</title>
        <authorList>
            <person name="Robinson A.J."/>
            <person name="Natvig D.O."/>
        </authorList>
    </citation>
    <scope>NUCLEOTIDE SEQUENCE [LARGE SCALE GENOMIC DNA]</scope>
    <source>
        <strain evidence="2 3">CBS 110550</strain>
    </source>
</reference>
<organism evidence="2 3">
    <name type="scientific">Monosporascus ibericus</name>
    <dbReference type="NCBI Taxonomy" id="155417"/>
    <lineage>
        <taxon>Eukaryota</taxon>
        <taxon>Fungi</taxon>
        <taxon>Dikarya</taxon>
        <taxon>Ascomycota</taxon>
        <taxon>Pezizomycotina</taxon>
        <taxon>Sordariomycetes</taxon>
        <taxon>Xylariomycetidae</taxon>
        <taxon>Xylariales</taxon>
        <taxon>Xylariales incertae sedis</taxon>
        <taxon>Monosporascus</taxon>
    </lineage>
</organism>
<name>A0A4Q4TIS6_9PEZI</name>
<gene>
    <name evidence="2" type="ORF">DL764_002859</name>
</gene>